<name>A0ABW0U4L8_9BACI</name>
<comment type="caution">
    <text evidence="3">The sequence shown here is derived from an EMBL/GenBank/DDBJ whole genome shotgun (WGS) entry which is preliminary data.</text>
</comment>
<dbReference type="EMBL" id="JBHSPF010000015">
    <property type="protein sequence ID" value="MFC5627791.1"/>
    <property type="molecule type" value="Genomic_DNA"/>
</dbReference>
<feature type="transmembrane region" description="Helical" evidence="1">
    <location>
        <begin position="12"/>
        <end position="34"/>
    </location>
</feature>
<feature type="domain" description="DUF4328" evidence="2">
    <location>
        <begin position="56"/>
        <end position="211"/>
    </location>
</feature>
<evidence type="ECO:0000259" key="2">
    <source>
        <dbReference type="Pfam" id="PF14219"/>
    </source>
</evidence>
<keyword evidence="1" id="KW-0812">Transmembrane</keyword>
<keyword evidence="4" id="KW-1185">Reference proteome</keyword>
<keyword evidence="1" id="KW-0472">Membrane</keyword>
<sequence>MEKKHIYKSPKPISIVVMVFASITILFSIASIVASTIEKNIYENYDGNATVEQLTEEDFSTISSIVLNIDIPSILFFIAAIALYLVWIYRIHANGIALQLEKVRNYPGWAVTFYLLPLINMIVPLLSLLQIDKSSAKLVSEREKSPQKRKHAIIFIWWILFWTSYFVSLAGSFGGDETIQSMKEQVPFMIASEIMYIVSGLFFLYVIHYLTNIQVRIASHQKK</sequence>
<organism evidence="3 4">
    <name type="scientific">Aliibacillus thermotolerans</name>
    <dbReference type="NCBI Taxonomy" id="1834418"/>
    <lineage>
        <taxon>Bacteria</taxon>
        <taxon>Bacillati</taxon>
        <taxon>Bacillota</taxon>
        <taxon>Bacilli</taxon>
        <taxon>Bacillales</taxon>
        <taxon>Bacillaceae</taxon>
        <taxon>Aliibacillus</taxon>
    </lineage>
</organism>
<feature type="transmembrane region" description="Helical" evidence="1">
    <location>
        <begin position="109"/>
        <end position="131"/>
    </location>
</feature>
<dbReference type="Proteomes" id="UP001596143">
    <property type="component" value="Unassembled WGS sequence"/>
</dbReference>
<feature type="transmembrane region" description="Helical" evidence="1">
    <location>
        <begin position="65"/>
        <end position="89"/>
    </location>
</feature>
<dbReference type="Pfam" id="PF14219">
    <property type="entry name" value="DUF4328"/>
    <property type="match status" value="1"/>
</dbReference>
<protein>
    <submittedName>
        <fullName evidence="3">DUF4328 domain-containing protein</fullName>
    </submittedName>
</protein>
<proteinExistence type="predicted"/>
<reference evidence="4" key="1">
    <citation type="journal article" date="2019" name="Int. J. Syst. Evol. Microbiol.">
        <title>The Global Catalogue of Microorganisms (GCM) 10K type strain sequencing project: providing services to taxonomists for standard genome sequencing and annotation.</title>
        <authorList>
            <consortium name="The Broad Institute Genomics Platform"/>
            <consortium name="The Broad Institute Genome Sequencing Center for Infectious Disease"/>
            <person name="Wu L."/>
            <person name="Ma J."/>
        </authorList>
    </citation>
    <scope>NUCLEOTIDE SEQUENCE [LARGE SCALE GENOMIC DNA]</scope>
    <source>
        <strain evidence="4">CGMCC 1.15790</strain>
    </source>
</reference>
<dbReference type="InterPro" id="IPR025565">
    <property type="entry name" value="DUF4328"/>
</dbReference>
<feature type="transmembrane region" description="Helical" evidence="1">
    <location>
        <begin position="152"/>
        <end position="174"/>
    </location>
</feature>
<dbReference type="RefSeq" id="WP_270896374.1">
    <property type="nucleotide sequence ID" value="NZ_JBHSPF010000015.1"/>
</dbReference>
<keyword evidence="1" id="KW-1133">Transmembrane helix</keyword>
<accession>A0ABW0U4L8</accession>
<evidence type="ECO:0000313" key="3">
    <source>
        <dbReference type="EMBL" id="MFC5627791.1"/>
    </source>
</evidence>
<feature type="transmembrane region" description="Helical" evidence="1">
    <location>
        <begin position="194"/>
        <end position="213"/>
    </location>
</feature>
<evidence type="ECO:0000256" key="1">
    <source>
        <dbReference type="SAM" id="Phobius"/>
    </source>
</evidence>
<gene>
    <name evidence="3" type="ORF">ACFPTR_02645</name>
</gene>
<evidence type="ECO:0000313" key="4">
    <source>
        <dbReference type="Proteomes" id="UP001596143"/>
    </source>
</evidence>